<evidence type="ECO:0000313" key="2">
    <source>
        <dbReference type="EMBL" id="KAJ8867891.1"/>
    </source>
</evidence>
<feature type="region of interest" description="Disordered" evidence="1">
    <location>
        <begin position="267"/>
        <end position="289"/>
    </location>
</feature>
<proteinExistence type="predicted"/>
<gene>
    <name evidence="2" type="ORF">PR048_031696</name>
</gene>
<keyword evidence="3" id="KW-1185">Reference proteome</keyword>
<feature type="region of interest" description="Disordered" evidence="1">
    <location>
        <begin position="601"/>
        <end position="621"/>
    </location>
</feature>
<name>A0ABQ9G614_9NEOP</name>
<reference evidence="2 3" key="1">
    <citation type="submission" date="2023-02" db="EMBL/GenBank/DDBJ databases">
        <title>LHISI_Scaffold_Assembly.</title>
        <authorList>
            <person name="Stuart O.P."/>
            <person name="Cleave R."/>
            <person name="Magrath M.J.L."/>
            <person name="Mikheyev A.S."/>
        </authorList>
    </citation>
    <scope>NUCLEOTIDE SEQUENCE [LARGE SCALE GENOMIC DNA]</scope>
    <source>
        <strain evidence="2">Daus_M_001</strain>
        <tissue evidence="2">Leg muscle</tissue>
    </source>
</reference>
<feature type="compositionally biased region" description="Basic and acidic residues" evidence="1">
    <location>
        <begin position="605"/>
        <end position="616"/>
    </location>
</feature>
<sequence>MRRAGVTGDPRENTLTSGIVRHESHCETPVATPSGIDPEQNSHGCAIFVQRVSNMTSQKHNSAVAMILLTIEYISFYTATQRDMIDCKSFYTIKYILLGQYQLGSPLVDDRPIMNAVKYREVSGVKWTNRTMHCVKEEKKTVISMQVERKEKDSIKLLEIALTCGIGKMSRPRIFRDKLADGNTARLARKSDEALGVHVSVARIAPSLVYLGRRRLFGSVLSRFRRSDFWSEVNSEPKQECGGLYSIMRRYADINCTSAVSCHNERRRLGQRSPGGIENRNRPKAVNSTKNIKASSITDQLNNSVPIQEYKRYFRKVSLPVDEIHANITFLGRACTNSLTKTLPQTLKNNRNYLPPVLTPSITILHLWTIVLGEESLLKLFKAWQVKNKKWQMFCGHSFAGRLVARMGGLRAIPGRRTINFRSRRARRLIEPGSPASERYTLVISANVITDDTGKLQIEIWKILGNVCKLIFQVLQLYWRARLDSRWGCSRIFARGNRAGDLPFPPPLHYDASPYSPRFSLIDSQYLDAKSRPTFPNQLSPLLILTKFGTLTPLNIFNYWLSVSYYYAELIISQSNLFLILLRALSFASLVRAEMCESHAGTQERGGEVKDRRDDNPFAGSRAPDLRKIGFLRLSEECCGSNPASLSQLIDDEREEERVAREATGGCKICDYEHRCNGGCDCQAGQWDRMKQMGDIIAMLLCSGGGLTSHRQLSVLTQQLISKQSRSSTAEELSSHKCSGVEIPLISAYTVSLLAVRSSKETGFVSDWLLHDTEDFARLPLGKMEQHGNEGVEETGELRENPPNSGIVHSYSHLQILGVTRPGIQPGYPWWEASSLTAQLPLPLCVLKSRADLSTGDCLHIYTAANEPTIPTPVFIGM</sequence>
<accession>A0ABQ9G614</accession>
<comment type="caution">
    <text evidence="2">The sequence shown here is derived from an EMBL/GenBank/DDBJ whole genome shotgun (WGS) entry which is preliminary data.</text>
</comment>
<dbReference type="Proteomes" id="UP001159363">
    <property type="component" value="Chromosome 14"/>
</dbReference>
<evidence type="ECO:0000313" key="3">
    <source>
        <dbReference type="Proteomes" id="UP001159363"/>
    </source>
</evidence>
<evidence type="ECO:0000256" key="1">
    <source>
        <dbReference type="SAM" id="MobiDB-lite"/>
    </source>
</evidence>
<dbReference type="EMBL" id="JARBHB010000015">
    <property type="protein sequence ID" value="KAJ8867891.1"/>
    <property type="molecule type" value="Genomic_DNA"/>
</dbReference>
<protein>
    <submittedName>
        <fullName evidence="2">Uncharacterized protein</fullName>
    </submittedName>
</protein>
<organism evidence="2 3">
    <name type="scientific">Dryococelus australis</name>
    <dbReference type="NCBI Taxonomy" id="614101"/>
    <lineage>
        <taxon>Eukaryota</taxon>
        <taxon>Metazoa</taxon>
        <taxon>Ecdysozoa</taxon>
        <taxon>Arthropoda</taxon>
        <taxon>Hexapoda</taxon>
        <taxon>Insecta</taxon>
        <taxon>Pterygota</taxon>
        <taxon>Neoptera</taxon>
        <taxon>Polyneoptera</taxon>
        <taxon>Phasmatodea</taxon>
        <taxon>Verophasmatodea</taxon>
        <taxon>Anareolatae</taxon>
        <taxon>Phasmatidae</taxon>
        <taxon>Eurycanthinae</taxon>
        <taxon>Dryococelus</taxon>
    </lineage>
</organism>